<proteinExistence type="predicted"/>
<keyword evidence="3" id="KW-0547">Nucleotide-binding</keyword>
<feature type="domain" description="AAA" evidence="1">
    <location>
        <begin position="8"/>
        <end position="117"/>
    </location>
</feature>
<dbReference type="Proteomes" id="UP001594351">
    <property type="component" value="Unassembled WGS sequence"/>
</dbReference>
<dbReference type="EMBL" id="JBHPBY010000286">
    <property type="protein sequence ID" value="MFC1852238.1"/>
    <property type="molecule type" value="Genomic_DNA"/>
</dbReference>
<name>A0ABV6Z1S0_UNCC1</name>
<dbReference type="SUPFAM" id="SSF52540">
    <property type="entry name" value="P-loop containing nucleoside triphosphate hydrolases"/>
    <property type="match status" value="1"/>
</dbReference>
<dbReference type="PANTHER" id="PTHR43566">
    <property type="entry name" value="CONSERVED PROTEIN"/>
    <property type="match status" value="1"/>
</dbReference>
<feature type="domain" description="DUF4143" evidence="2">
    <location>
        <begin position="159"/>
        <end position="316"/>
    </location>
</feature>
<dbReference type="InterPro" id="IPR027417">
    <property type="entry name" value="P-loop_NTPase"/>
</dbReference>
<dbReference type="InterPro" id="IPR025420">
    <property type="entry name" value="DUF4143"/>
</dbReference>
<keyword evidence="3" id="KW-0067">ATP-binding</keyword>
<keyword evidence="4" id="KW-1185">Reference proteome</keyword>
<reference evidence="3 4" key="1">
    <citation type="submission" date="2024-09" db="EMBL/GenBank/DDBJ databases">
        <title>Laminarin stimulates single cell rates of sulfate reduction while oxygen inhibits transcriptomic activity in coastal marine sediment.</title>
        <authorList>
            <person name="Lindsay M."/>
            <person name="Orcutt B."/>
            <person name="Emerson D."/>
            <person name="Stepanauskas R."/>
            <person name="D'Angelo T."/>
        </authorList>
    </citation>
    <scope>NUCLEOTIDE SEQUENCE [LARGE SCALE GENOMIC DNA]</scope>
    <source>
        <strain evidence="3">SAG AM-311-K15</strain>
    </source>
</reference>
<sequence length="372" mass="42754">MMRIDAFPVSAILGPRQCGKTTLARSLSYDHYFDLENPRDAARLDQPQLTLEDLRGLIVIDEIQRLPDIFPLLRYLVDTSSQQKYLILGSASRDLIKQSSESLAGRIAYFHLGGLRIHDVPADNLGLLWLRGGFPDAYTAKTNKISNLWRENFITTFLERDIPQLGISIPAQKLRRFWIMISHYHGQVVNYSEIGRSFGISDMTVRNYLEILSSTFMVRILQPWFTNIGKRIIKRPKLYIRDSGIYHSLLQIESLDQLQSHIKLGASWEGFALECICRTLAKRDETLFFWRTHSGIEVDLLLQAGGKTYGFECKYSDAPRLKRSMKIAAQDLNLEHLWIVYPGKQQYRLTESISVIPLRDIPASAQLLLENH</sequence>
<evidence type="ECO:0000313" key="4">
    <source>
        <dbReference type="Proteomes" id="UP001594351"/>
    </source>
</evidence>
<comment type="caution">
    <text evidence="3">The sequence shown here is derived from an EMBL/GenBank/DDBJ whole genome shotgun (WGS) entry which is preliminary data.</text>
</comment>
<accession>A0ABV6Z1S0</accession>
<evidence type="ECO:0000259" key="1">
    <source>
        <dbReference type="Pfam" id="PF13173"/>
    </source>
</evidence>
<evidence type="ECO:0000259" key="2">
    <source>
        <dbReference type="Pfam" id="PF13635"/>
    </source>
</evidence>
<dbReference type="GO" id="GO:0005524">
    <property type="term" value="F:ATP binding"/>
    <property type="evidence" value="ECO:0007669"/>
    <property type="project" value="UniProtKB-KW"/>
</dbReference>
<dbReference type="Pfam" id="PF13173">
    <property type="entry name" value="AAA_14"/>
    <property type="match status" value="1"/>
</dbReference>
<protein>
    <submittedName>
        <fullName evidence="3">ATP-binding protein</fullName>
    </submittedName>
</protein>
<organism evidence="3 4">
    <name type="scientific">candidate division CSSED10-310 bacterium</name>
    <dbReference type="NCBI Taxonomy" id="2855610"/>
    <lineage>
        <taxon>Bacteria</taxon>
        <taxon>Bacteria division CSSED10-310</taxon>
    </lineage>
</organism>
<dbReference type="PANTHER" id="PTHR43566:SF2">
    <property type="entry name" value="DUF4143 DOMAIN-CONTAINING PROTEIN"/>
    <property type="match status" value="1"/>
</dbReference>
<dbReference type="InterPro" id="IPR041682">
    <property type="entry name" value="AAA_14"/>
</dbReference>
<evidence type="ECO:0000313" key="3">
    <source>
        <dbReference type="EMBL" id="MFC1852238.1"/>
    </source>
</evidence>
<gene>
    <name evidence="3" type="ORF">ACFL27_18740</name>
</gene>
<dbReference type="Pfam" id="PF13635">
    <property type="entry name" value="DUF4143"/>
    <property type="match status" value="1"/>
</dbReference>